<feature type="transmembrane region" description="Helical" evidence="1">
    <location>
        <begin position="7"/>
        <end position="26"/>
    </location>
</feature>
<reference evidence="2" key="1">
    <citation type="journal article" date="2014" name="Int. J. Syst. Evol. Microbiol.">
        <title>Complete genome of a new Firmicutes species belonging to the dominant human colonic microbiota ('Ruminococcus bicirculans') reveals two chromosomes and a selective capacity to utilize plant glucans.</title>
        <authorList>
            <consortium name="NISC Comparative Sequencing Program"/>
            <person name="Wegmann U."/>
            <person name="Louis P."/>
            <person name="Goesmann A."/>
            <person name="Henrissat B."/>
            <person name="Duncan S.H."/>
            <person name="Flint H.J."/>
        </authorList>
    </citation>
    <scope>NUCLEOTIDE SEQUENCE</scope>
    <source>
        <strain evidence="2">JCM 17590</strain>
    </source>
</reference>
<dbReference type="Proteomes" id="UP001415169">
    <property type="component" value="Unassembled WGS sequence"/>
</dbReference>
<accession>A0ABP7ZKF2</accession>
<name>A0ABP7ZKF2_9MICO</name>
<dbReference type="EMBL" id="BAABBV010000001">
    <property type="protein sequence ID" value="GAA4161512.1"/>
    <property type="molecule type" value="Genomic_DNA"/>
</dbReference>
<sequence>MDRGVNWLVVWMIIGLLVAAALIVGVNVVPGYHLSSGVVGGTVGTAAVAATGLL</sequence>
<evidence type="ECO:0000256" key="1">
    <source>
        <dbReference type="SAM" id="Phobius"/>
    </source>
</evidence>
<dbReference type="RefSeq" id="WP_344791549.1">
    <property type="nucleotide sequence ID" value="NZ_BAABBV010000001.1"/>
</dbReference>
<proteinExistence type="predicted"/>
<evidence type="ECO:0000313" key="2">
    <source>
        <dbReference type="EMBL" id="GAA4161512.1"/>
    </source>
</evidence>
<gene>
    <name evidence="2" type="ORF">GCM10022286_19220</name>
</gene>
<comment type="caution">
    <text evidence="2">The sequence shown here is derived from an EMBL/GenBank/DDBJ whole genome shotgun (WGS) entry which is preliminary data.</text>
</comment>
<evidence type="ECO:0000313" key="3">
    <source>
        <dbReference type="Proteomes" id="UP001415169"/>
    </source>
</evidence>
<organism evidence="2 3">
    <name type="scientific">Gryllotalpicola daejeonensis</name>
    <dbReference type="NCBI Taxonomy" id="993087"/>
    <lineage>
        <taxon>Bacteria</taxon>
        <taxon>Bacillati</taxon>
        <taxon>Actinomycetota</taxon>
        <taxon>Actinomycetes</taxon>
        <taxon>Micrococcales</taxon>
        <taxon>Microbacteriaceae</taxon>
        <taxon>Gryllotalpicola</taxon>
    </lineage>
</organism>
<keyword evidence="1" id="KW-0472">Membrane</keyword>
<keyword evidence="1" id="KW-1133">Transmembrane helix</keyword>
<keyword evidence="3" id="KW-1185">Reference proteome</keyword>
<keyword evidence="1" id="KW-0812">Transmembrane</keyword>
<reference evidence="2" key="2">
    <citation type="submission" date="2023-12" db="EMBL/GenBank/DDBJ databases">
        <authorList>
            <person name="Sun Q."/>
            <person name="Inoue M."/>
        </authorList>
    </citation>
    <scope>NUCLEOTIDE SEQUENCE</scope>
    <source>
        <strain evidence="2">JCM 17590</strain>
    </source>
</reference>
<protein>
    <submittedName>
        <fullName evidence="2">Uncharacterized protein</fullName>
    </submittedName>
</protein>